<evidence type="ECO:0000256" key="3">
    <source>
        <dbReference type="ARBA" id="ARBA00022777"/>
    </source>
</evidence>
<evidence type="ECO:0000313" key="6">
    <source>
        <dbReference type="Proteomes" id="UP000178647"/>
    </source>
</evidence>
<feature type="domain" description="Carbohydrate kinase PfkB" evidence="4">
    <location>
        <begin position="55"/>
        <end position="324"/>
    </location>
</feature>
<dbReference type="STRING" id="1801672.A2896_02880"/>
<protein>
    <recommendedName>
        <fullName evidence="4">Carbohydrate kinase PfkB domain-containing protein</fullName>
    </recommendedName>
</protein>
<keyword evidence="2" id="KW-0808">Transferase</keyword>
<evidence type="ECO:0000259" key="4">
    <source>
        <dbReference type="Pfam" id="PF00294"/>
    </source>
</evidence>
<dbReference type="Gene3D" id="3.40.1190.20">
    <property type="match status" value="1"/>
</dbReference>
<evidence type="ECO:0000256" key="2">
    <source>
        <dbReference type="ARBA" id="ARBA00022679"/>
    </source>
</evidence>
<organism evidence="5 6">
    <name type="scientific">Candidatus Nealsonbacteria bacterium RIFCSPLOWO2_01_FULL_43_32</name>
    <dbReference type="NCBI Taxonomy" id="1801672"/>
    <lineage>
        <taxon>Bacteria</taxon>
        <taxon>Candidatus Nealsoniibacteriota</taxon>
    </lineage>
</organism>
<dbReference type="Pfam" id="PF00294">
    <property type="entry name" value="PfkB"/>
    <property type="match status" value="1"/>
</dbReference>
<accession>A0A1G2EDN2</accession>
<evidence type="ECO:0000313" key="5">
    <source>
        <dbReference type="EMBL" id="OGZ23869.1"/>
    </source>
</evidence>
<dbReference type="Proteomes" id="UP000178647">
    <property type="component" value="Unassembled WGS sequence"/>
</dbReference>
<dbReference type="GO" id="GO:0016301">
    <property type="term" value="F:kinase activity"/>
    <property type="evidence" value="ECO:0007669"/>
    <property type="project" value="UniProtKB-KW"/>
</dbReference>
<sequence>MREERIFCLGRPIVDIMVEIRESHLESLGLRESQKDEISDEEVRGPIQALAGKADYFFVSSGGIETNLAVNISFLGIGVDFIGTVGNDHLGSIFMDGLMLEKSPNLNLFLTLKEGKTASILFIRAISDSGERQDIKVVNYGVSDYLPSDVSIKSILSRATIFFSSLFSTNTFETVAVWEDAVRTAKKLGKKIIIDLGGINTIPRSILKQVVGVVRECADIISTNTGECEFIQNYGKEEISSIFSKTKLILVTRRKSDCVILDKGKRIYIPFPTEKIPDESEKIFETGSTDAFCAGFIFALLKGASLEQAGEIAAGVSLTKIRYPESHLTKTSLSDCRRIICI</sequence>
<comment type="similarity">
    <text evidence="1">Belongs to the carbohydrate kinase PfkB family.</text>
</comment>
<dbReference type="AlphaFoldDB" id="A0A1G2EDN2"/>
<comment type="caution">
    <text evidence="5">The sequence shown here is derived from an EMBL/GenBank/DDBJ whole genome shotgun (WGS) entry which is preliminary data.</text>
</comment>
<proteinExistence type="inferred from homology"/>
<dbReference type="PANTHER" id="PTHR43320">
    <property type="entry name" value="SUGAR KINASE"/>
    <property type="match status" value="1"/>
</dbReference>
<gene>
    <name evidence="5" type="ORF">A2896_02880</name>
</gene>
<dbReference type="InterPro" id="IPR029056">
    <property type="entry name" value="Ribokinase-like"/>
</dbReference>
<name>A0A1G2EDN2_9BACT</name>
<dbReference type="InterPro" id="IPR052700">
    <property type="entry name" value="Carb_kinase_PfkB-like"/>
</dbReference>
<dbReference type="PANTHER" id="PTHR43320:SF3">
    <property type="entry name" value="CARBOHYDRATE KINASE PFKB DOMAIN-CONTAINING PROTEIN"/>
    <property type="match status" value="1"/>
</dbReference>
<dbReference type="InterPro" id="IPR011611">
    <property type="entry name" value="PfkB_dom"/>
</dbReference>
<dbReference type="EMBL" id="MHMH01000022">
    <property type="protein sequence ID" value="OGZ23869.1"/>
    <property type="molecule type" value="Genomic_DNA"/>
</dbReference>
<evidence type="ECO:0000256" key="1">
    <source>
        <dbReference type="ARBA" id="ARBA00010688"/>
    </source>
</evidence>
<keyword evidence="3" id="KW-0418">Kinase</keyword>
<reference evidence="5 6" key="1">
    <citation type="journal article" date="2016" name="Nat. Commun.">
        <title>Thousands of microbial genomes shed light on interconnected biogeochemical processes in an aquifer system.</title>
        <authorList>
            <person name="Anantharaman K."/>
            <person name="Brown C.T."/>
            <person name="Hug L.A."/>
            <person name="Sharon I."/>
            <person name="Castelle C.J."/>
            <person name="Probst A.J."/>
            <person name="Thomas B.C."/>
            <person name="Singh A."/>
            <person name="Wilkins M.J."/>
            <person name="Karaoz U."/>
            <person name="Brodie E.L."/>
            <person name="Williams K.H."/>
            <person name="Hubbard S.S."/>
            <person name="Banfield J.F."/>
        </authorList>
    </citation>
    <scope>NUCLEOTIDE SEQUENCE [LARGE SCALE GENOMIC DNA]</scope>
</reference>
<dbReference type="SUPFAM" id="SSF53613">
    <property type="entry name" value="Ribokinase-like"/>
    <property type="match status" value="1"/>
</dbReference>